<protein>
    <submittedName>
        <fullName evidence="1">Uncharacterized protein</fullName>
    </submittedName>
</protein>
<organism evidence="1 2">
    <name type="scientific">Streptomyces violaceusniger (strain Tu 4113)</name>
    <dbReference type="NCBI Taxonomy" id="653045"/>
    <lineage>
        <taxon>Bacteria</taxon>
        <taxon>Bacillati</taxon>
        <taxon>Actinomycetota</taxon>
        <taxon>Actinomycetes</taxon>
        <taxon>Kitasatosporales</taxon>
        <taxon>Streptomycetaceae</taxon>
        <taxon>Streptomyces</taxon>
        <taxon>Streptomyces violaceusniger group</taxon>
    </lineage>
</organism>
<evidence type="ECO:0000313" key="1">
    <source>
        <dbReference type="EMBL" id="AEM83980.1"/>
    </source>
</evidence>
<proteinExistence type="predicted"/>
<dbReference type="Proteomes" id="UP000008703">
    <property type="component" value="Chromosome"/>
</dbReference>
<reference evidence="1" key="1">
    <citation type="submission" date="2011-08" db="EMBL/GenBank/DDBJ databases">
        <title>Complete sequence of chromosome of Streptomyces violaceusniger Tu 4113.</title>
        <authorList>
            <consortium name="US DOE Joint Genome Institute"/>
            <person name="Lucas S."/>
            <person name="Han J."/>
            <person name="Lapidus A."/>
            <person name="Cheng J.-F."/>
            <person name="Goodwin L."/>
            <person name="Pitluck S."/>
            <person name="Peters L."/>
            <person name="Ivanova N."/>
            <person name="Daligault H."/>
            <person name="Detter J.C."/>
            <person name="Han C."/>
            <person name="Tapia R."/>
            <person name="Land M."/>
            <person name="Hauser L."/>
            <person name="Kyrpides N."/>
            <person name="Ivanova N."/>
            <person name="Pagani I."/>
            <person name="Hagen A."/>
            <person name="Katz L."/>
            <person name="Fiedler H.-P."/>
            <person name="Keasling J."/>
            <person name="Fortman J."/>
            <person name="Woyke T."/>
        </authorList>
    </citation>
    <scope>NUCLEOTIDE SEQUENCE [LARGE SCALE GENOMIC DNA]</scope>
    <source>
        <strain evidence="1">Tu 4113</strain>
    </source>
</reference>
<accession>G2P4U1</accession>
<evidence type="ECO:0000313" key="2">
    <source>
        <dbReference type="Proteomes" id="UP000008703"/>
    </source>
</evidence>
<dbReference type="EMBL" id="CP002994">
    <property type="protein sequence ID" value="AEM83980.1"/>
    <property type="molecule type" value="Genomic_DNA"/>
</dbReference>
<keyword evidence="2" id="KW-1185">Reference proteome</keyword>
<dbReference type="KEGG" id="svl:Strvi_4331"/>
<sequence>MSPDLGSKASHTRGVDMRSKVSLAYGAILIALTERFASAGGTRRSPVVSRT</sequence>
<dbReference type="HOGENOM" id="CLU_3104589_0_0_11"/>
<gene>
    <name evidence="1" type="ORF">Strvi_4331</name>
</gene>
<name>G2P4U1_STRV4</name>
<dbReference type="AlphaFoldDB" id="G2P4U1"/>